<dbReference type="AlphaFoldDB" id="A0A9X2KXB6"/>
<keyword evidence="2" id="KW-1185">Reference proteome</keyword>
<protein>
    <submittedName>
        <fullName evidence="1">Uncharacterized protein</fullName>
    </submittedName>
</protein>
<dbReference type="Proteomes" id="UP001155280">
    <property type="component" value="Unassembled WGS sequence"/>
</dbReference>
<reference evidence="1" key="1">
    <citation type="submission" date="2022-07" db="EMBL/GenBank/DDBJ databases">
        <title>Gramela sediminis sp. nov., isolated from deep-sea sediment of the Indian Ocean.</title>
        <authorList>
            <person name="Shi H."/>
        </authorList>
    </citation>
    <scope>NUCLEOTIDE SEQUENCE</scope>
    <source>
        <strain evidence="1">GC03-9</strain>
    </source>
</reference>
<dbReference type="EMBL" id="JANCNS010000001">
    <property type="protein sequence ID" value="MCP9199021.1"/>
    <property type="molecule type" value="Genomic_DNA"/>
</dbReference>
<accession>A0A9X2KXB6</accession>
<gene>
    <name evidence="1" type="ORF">MKO06_03815</name>
</gene>
<sequence length="301" mass="34972">MFRILSIFVFSLSWIIGFSQTNNNVDIELLKKLTLEDISYSINAQSDSGRVLFGLSCNQETWGECTAFAYKQFGGSWILKDTLTIPNFQGQIENLSYDNQVIYFGSLSAGGSSGNGSYYFNAYSLDENKFYSLEYWWSDFKYSNYGFSNLEEITNIEILNILEKNVEISDYVYKPSGELSLQDHWKIDNKNIYEEIFKDEIKVIFKYKKDIPLDSEEKVAENDNFILYNVFKGNLYGFDKNMKKYFLIWVPNWSYDTTRFIDLDGNDVSIIDSTLGDNGAQIYIDLESKEIFGVYNRISEK</sequence>
<evidence type="ECO:0000313" key="2">
    <source>
        <dbReference type="Proteomes" id="UP001155280"/>
    </source>
</evidence>
<comment type="caution">
    <text evidence="1">The sequence shown here is derived from an EMBL/GenBank/DDBJ whole genome shotgun (WGS) entry which is preliminary data.</text>
</comment>
<proteinExistence type="predicted"/>
<organism evidence="1 2">
    <name type="scientific">Christiangramia oceanisediminis</name>
    <dbReference type="NCBI Taxonomy" id="2920386"/>
    <lineage>
        <taxon>Bacteria</taxon>
        <taxon>Pseudomonadati</taxon>
        <taxon>Bacteroidota</taxon>
        <taxon>Flavobacteriia</taxon>
        <taxon>Flavobacteriales</taxon>
        <taxon>Flavobacteriaceae</taxon>
        <taxon>Christiangramia</taxon>
    </lineage>
</organism>
<name>A0A9X2KXB6_9FLAO</name>
<evidence type="ECO:0000313" key="1">
    <source>
        <dbReference type="EMBL" id="MCP9199021.1"/>
    </source>
</evidence>
<dbReference type="RefSeq" id="WP_241549334.1">
    <property type="nucleotide sequence ID" value="NZ_JANCNS010000001.1"/>
</dbReference>